<sequence length="215" mass="24242">MANQTEIDILAKILWDYGLMHHQLEKADTIIVFGSYNPIVANRATEIFKEGWAPIIVFSGNRSDSTLTWDKTEAQTMADVAVSLGVPKDKILIESEAKNSGENVRFSKALLAKHDIHPKKIIAIQKPYAERRAYVTVKAQWPEVNVVVTSPQLSYEEYMQMSPKDKNGSISTIVGDLQRIKEYATKGFQIPQEIPDDVWSAYEQLVKLGFDKSLV</sequence>
<gene>
    <name evidence="2" type="ORF">UX60_C0042G0013</name>
</gene>
<dbReference type="PATRIC" id="fig|1618335.3.peg.483"/>
<dbReference type="Pfam" id="PF02698">
    <property type="entry name" value="DUF218"/>
    <property type="match status" value="1"/>
</dbReference>
<dbReference type="InterPro" id="IPR014729">
    <property type="entry name" value="Rossmann-like_a/b/a_fold"/>
</dbReference>
<feature type="domain" description="DUF218" evidence="1">
    <location>
        <begin position="28"/>
        <end position="167"/>
    </location>
</feature>
<organism evidence="2 3">
    <name type="scientific">Berkelbacteria bacterium GW2011_GWA2_46_7</name>
    <dbReference type="NCBI Taxonomy" id="1618335"/>
    <lineage>
        <taxon>Bacteria</taxon>
        <taxon>Candidatus Berkelbacteria</taxon>
    </lineage>
</organism>
<dbReference type="PANTHER" id="PTHR30336:SF20">
    <property type="entry name" value="DUF218 DOMAIN-CONTAINING PROTEIN"/>
    <property type="match status" value="1"/>
</dbReference>
<accession>A0A0G1SLM4</accession>
<dbReference type="Proteomes" id="UP000034487">
    <property type="component" value="Unassembled WGS sequence"/>
</dbReference>
<evidence type="ECO:0000313" key="3">
    <source>
        <dbReference type="Proteomes" id="UP000034487"/>
    </source>
</evidence>
<dbReference type="Gene3D" id="3.40.50.620">
    <property type="entry name" value="HUPs"/>
    <property type="match status" value="1"/>
</dbReference>
<evidence type="ECO:0000313" key="2">
    <source>
        <dbReference type="EMBL" id="KKU42963.1"/>
    </source>
</evidence>
<protein>
    <recommendedName>
        <fullName evidence="1">DUF218 domain-containing protein</fullName>
    </recommendedName>
</protein>
<dbReference type="CDD" id="cd06259">
    <property type="entry name" value="YdcF-like"/>
    <property type="match status" value="1"/>
</dbReference>
<proteinExistence type="predicted"/>
<dbReference type="EMBL" id="LCMV01000042">
    <property type="protein sequence ID" value="KKU42963.1"/>
    <property type="molecule type" value="Genomic_DNA"/>
</dbReference>
<dbReference type="PANTHER" id="PTHR30336">
    <property type="entry name" value="INNER MEMBRANE PROTEIN, PROBABLE PERMEASE"/>
    <property type="match status" value="1"/>
</dbReference>
<dbReference type="GO" id="GO:0005886">
    <property type="term" value="C:plasma membrane"/>
    <property type="evidence" value="ECO:0007669"/>
    <property type="project" value="TreeGrafter"/>
</dbReference>
<dbReference type="AlphaFoldDB" id="A0A0G1SLM4"/>
<comment type="caution">
    <text evidence="2">The sequence shown here is derived from an EMBL/GenBank/DDBJ whole genome shotgun (WGS) entry which is preliminary data.</text>
</comment>
<dbReference type="InterPro" id="IPR051599">
    <property type="entry name" value="Cell_Envelope_Assoc"/>
</dbReference>
<reference evidence="2 3" key="1">
    <citation type="journal article" date="2015" name="Nature">
        <title>rRNA introns, odd ribosomes, and small enigmatic genomes across a large radiation of phyla.</title>
        <authorList>
            <person name="Brown C.T."/>
            <person name="Hug L.A."/>
            <person name="Thomas B.C."/>
            <person name="Sharon I."/>
            <person name="Castelle C.J."/>
            <person name="Singh A."/>
            <person name="Wilkins M.J."/>
            <person name="Williams K.H."/>
            <person name="Banfield J.F."/>
        </authorList>
    </citation>
    <scope>NUCLEOTIDE SEQUENCE [LARGE SCALE GENOMIC DNA]</scope>
</reference>
<name>A0A0G1SLM4_9BACT</name>
<evidence type="ECO:0000259" key="1">
    <source>
        <dbReference type="Pfam" id="PF02698"/>
    </source>
</evidence>
<dbReference type="InterPro" id="IPR003848">
    <property type="entry name" value="DUF218"/>
</dbReference>